<name>A0A7S3VQ50_DUNTE</name>
<evidence type="ECO:0000256" key="4">
    <source>
        <dbReference type="ARBA" id="ARBA00022490"/>
    </source>
</evidence>
<proteinExistence type="inferred from homology"/>
<dbReference type="PANTHER" id="PTHR33540:SF2">
    <property type="entry name" value="TRNA THREONYLCARBAMOYLADENOSINE BIOSYNTHESIS PROTEIN TSAE"/>
    <property type="match status" value="1"/>
</dbReference>
<evidence type="ECO:0000256" key="6">
    <source>
        <dbReference type="ARBA" id="ARBA00022723"/>
    </source>
</evidence>
<feature type="compositionally biased region" description="Low complexity" evidence="11">
    <location>
        <begin position="263"/>
        <end position="278"/>
    </location>
</feature>
<dbReference type="PANTHER" id="PTHR33540">
    <property type="entry name" value="TRNA THREONYLCARBAMOYLADENOSINE BIOSYNTHESIS PROTEIN TSAE"/>
    <property type="match status" value="1"/>
</dbReference>
<keyword evidence="9" id="KW-0460">Magnesium</keyword>
<sequence length="354" mass="38374">MMSLALRACSQAWHAASPYQLAPSSSVPCIPPLAVPSQPTVHMRTRRRCACSSGVKGDKMWTSIPRPRQIPDPRALQQQCHASSSQTAGALQGSRLSLVAPSEKALGRLAALLVQKGGLQAGDVYCLHGDVGAGKSVFSRAFIRAAAGDPMLTVPSPTYLLQNLYDETMLAHSRVPIHHFDLYRLPSDAPPTLERLNLQASFSSAVSLVEWAERAQVSMPDEHLAIHISAIPPGTEQEYILLAPQHSTPLAASNQSHEQHADQCGSSQQLQGCSGQEQAPGFSSEEEAECEDEDIDSEEDGDEVDPYSDQRWRMVKLEPHGSSWEQRLAVVLEGVQEEVVNGRAAGLRLCHASH</sequence>
<feature type="region of interest" description="Disordered" evidence="11">
    <location>
        <begin position="249"/>
        <end position="309"/>
    </location>
</feature>
<evidence type="ECO:0000256" key="2">
    <source>
        <dbReference type="ARBA" id="ARBA00007599"/>
    </source>
</evidence>
<dbReference type="Gene3D" id="3.40.50.300">
    <property type="entry name" value="P-loop containing nucleotide triphosphate hydrolases"/>
    <property type="match status" value="1"/>
</dbReference>
<evidence type="ECO:0000256" key="3">
    <source>
        <dbReference type="ARBA" id="ARBA00019010"/>
    </source>
</evidence>
<keyword evidence="5" id="KW-0819">tRNA processing</keyword>
<protein>
    <recommendedName>
        <fullName evidence="3">tRNA threonylcarbamoyladenosine biosynthesis protein TsaE</fullName>
    </recommendedName>
    <alternativeName>
        <fullName evidence="10">t(6)A37 threonylcarbamoyladenosine biosynthesis protein TsaE</fullName>
    </alternativeName>
</protein>
<keyword evidence="6" id="KW-0479">Metal-binding</keyword>
<comment type="similarity">
    <text evidence="2">Belongs to the TsaE family.</text>
</comment>
<dbReference type="InterPro" id="IPR003442">
    <property type="entry name" value="T6A_TsaE"/>
</dbReference>
<dbReference type="GO" id="GO:0002949">
    <property type="term" value="P:tRNA threonylcarbamoyladenosine modification"/>
    <property type="evidence" value="ECO:0007669"/>
    <property type="project" value="InterPro"/>
</dbReference>
<dbReference type="EMBL" id="HBIP01025899">
    <property type="protein sequence ID" value="CAE0500529.1"/>
    <property type="molecule type" value="Transcribed_RNA"/>
</dbReference>
<dbReference type="SUPFAM" id="SSF52540">
    <property type="entry name" value="P-loop containing nucleoside triphosphate hydrolases"/>
    <property type="match status" value="1"/>
</dbReference>
<dbReference type="GO" id="GO:0005524">
    <property type="term" value="F:ATP binding"/>
    <property type="evidence" value="ECO:0007669"/>
    <property type="project" value="UniProtKB-KW"/>
</dbReference>
<keyword evidence="7" id="KW-0547">Nucleotide-binding</keyword>
<keyword evidence="4" id="KW-0963">Cytoplasm</keyword>
<dbReference type="AlphaFoldDB" id="A0A7S3VQ50"/>
<feature type="compositionally biased region" description="Acidic residues" evidence="11">
    <location>
        <begin position="284"/>
        <end position="306"/>
    </location>
</feature>
<evidence type="ECO:0000256" key="10">
    <source>
        <dbReference type="ARBA" id="ARBA00032441"/>
    </source>
</evidence>
<accession>A0A7S3VQ50</accession>
<organism evidence="12">
    <name type="scientific">Dunaliella tertiolecta</name>
    <name type="common">Green alga</name>
    <dbReference type="NCBI Taxonomy" id="3047"/>
    <lineage>
        <taxon>Eukaryota</taxon>
        <taxon>Viridiplantae</taxon>
        <taxon>Chlorophyta</taxon>
        <taxon>core chlorophytes</taxon>
        <taxon>Chlorophyceae</taxon>
        <taxon>CS clade</taxon>
        <taxon>Chlamydomonadales</taxon>
        <taxon>Dunaliellaceae</taxon>
        <taxon>Dunaliella</taxon>
    </lineage>
</organism>
<dbReference type="GO" id="GO:0005737">
    <property type="term" value="C:cytoplasm"/>
    <property type="evidence" value="ECO:0007669"/>
    <property type="project" value="UniProtKB-SubCell"/>
</dbReference>
<comment type="subcellular location">
    <subcellularLocation>
        <location evidence="1">Cytoplasm</location>
    </subcellularLocation>
</comment>
<dbReference type="Pfam" id="PF02367">
    <property type="entry name" value="TsaE"/>
    <property type="match status" value="1"/>
</dbReference>
<evidence type="ECO:0000256" key="9">
    <source>
        <dbReference type="ARBA" id="ARBA00022842"/>
    </source>
</evidence>
<evidence type="ECO:0000256" key="7">
    <source>
        <dbReference type="ARBA" id="ARBA00022741"/>
    </source>
</evidence>
<dbReference type="NCBIfam" id="TIGR00150">
    <property type="entry name" value="T6A_YjeE"/>
    <property type="match status" value="1"/>
</dbReference>
<evidence type="ECO:0000256" key="8">
    <source>
        <dbReference type="ARBA" id="ARBA00022840"/>
    </source>
</evidence>
<evidence type="ECO:0000313" key="12">
    <source>
        <dbReference type="EMBL" id="CAE0500529.1"/>
    </source>
</evidence>
<gene>
    <name evidence="12" type="ORF">DTER00134_LOCUS15602</name>
</gene>
<dbReference type="InterPro" id="IPR027417">
    <property type="entry name" value="P-loop_NTPase"/>
</dbReference>
<evidence type="ECO:0000256" key="1">
    <source>
        <dbReference type="ARBA" id="ARBA00004496"/>
    </source>
</evidence>
<evidence type="ECO:0000256" key="11">
    <source>
        <dbReference type="SAM" id="MobiDB-lite"/>
    </source>
</evidence>
<dbReference type="GO" id="GO:0046872">
    <property type="term" value="F:metal ion binding"/>
    <property type="evidence" value="ECO:0007669"/>
    <property type="project" value="UniProtKB-KW"/>
</dbReference>
<reference evidence="12" key="1">
    <citation type="submission" date="2021-01" db="EMBL/GenBank/DDBJ databases">
        <authorList>
            <person name="Corre E."/>
            <person name="Pelletier E."/>
            <person name="Niang G."/>
            <person name="Scheremetjew M."/>
            <person name="Finn R."/>
            <person name="Kale V."/>
            <person name="Holt S."/>
            <person name="Cochrane G."/>
            <person name="Meng A."/>
            <person name="Brown T."/>
            <person name="Cohen L."/>
        </authorList>
    </citation>
    <scope>NUCLEOTIDE SEQUENCE</scope>
    <source>
        <strain evidence="12">CCMP1320</strain>
    </source>
</reference>
<keyword evidence="8" id="KW-0067">ATP-binding</keyword>
<evidence type="ECO:0000256" key="5">
    <source>
        <dbReference type="ARBA" id="ARBA00022694"/>
    </source>
</evidence>